<protein>
    <recommendedName>
        <fullName evidence="4">TRP C-terminal domain-containing protein</fullName>
    </recommendedName>
</protein>
<evidence type="ECO:0000256" key="1">
    <source>
        <dbReference type="SAM" id="MobiDB-lite"/>
    </source>
</evidence>
<evidence type="ECO:0000256" key="3">
    <source>
        <dbReference type="SAM" id="SignalP"/>
    </source>
</evidence>
<keyword evidence="2" id="KW-0472">Membrane</keyword>
<feature type="compositionally biased region" description="Polar residues" evidence="1">
    <location>
        <begin position="1006"/>
        <end position="1025"/>
    </location>
</feature>
<feature type="compositionally biased region" description="Basic and acidic residues" evidence="1">
    <location>
        <begin position="421"/>
        <end position="430"/>
    </location>
</feature>
<feature type="transmembrane region" description="Helical" evidence="2">
    <location>
        <begin position="565"/>
        <end position="584"/>
    </location>
</feature>
<dbReference type="GO" id="GO:0055085">
    <property type="term" value="P:transmembrane transport"/>
    <property type="evidence" value="ECO:0007669"/>
    <property type="project" value="TreeGrafter"/>
</dbReference>
<dbReference type="InterPro" id="IPR040241">
    <property type="entry name" value="TRP_Flc/Pkd2-like"/>
</dbReference>
<dbReference type="GO" id="GO:0016020">
    <property type="term" value="C:membrane"/>
    <property type="evidence" value="ECO:0007669"/>
    <property type="project" value="TreeGrafter"/>
</dbReference>
<dbReference type="AlphaFoldDB" id="A0AAD7AW19"/>
<name>A0AAD7AW19_9AGAR</name>
<evidence type="ECO:0000313" key="5">
    <source>
        <dbReference type="EMBL" id="KAJ7369057.1"/>
    </source>
</evidence>
<evidence type="ECO:0000313" key="6">
    <source>
        <dbReference type="Proteomes" id="UP001218218"/>
    </source>
</evidence>
<keyword evidence="3" id="KW-0732">Signal</keyword>
<feature type="transmembrane region" description="Helical" evidence="2">
    <location>
        <begin position="372"/>
        <end position="397"/>
    </location>
</feature>
<feature type="signal peptide" evidence="3">
    <location>
        <begin position="1"/>
        <end position="27"/>
    </location>
</feature>
<feature type="chain" id="PRO_5042021848" description="TRP C-terminal domain-containing protein" evidence="3">
    <location>
        <begin position="28"/>
        <end position="1040"/>
    </location>
</feature>
<dbReference type="Pfam" id="PF06011">
    <property type="entry name" value="TRP"/>
    <property type="match status" value="1"/>
</dbReference>
<dbReference type="PANTHER" id="PTHR31145">
    <property type="entry name" value="INTEGRAL MEMBRANE PROTEIN (AFU_ORTHOLOGUE AFUA_7G01610)"/>
    <property type="match status" value="1"/>
</dbReference>
<keyword evidence="2" id="KW-0812">Transmembrane</keyword>
<feature type="region of interest" description="Disordered" evidence="1">
    <location>
        <begin position="919"/>
        <end position="988"/>
    </location>
</feature>
<comment type="caution">
    <text evidence="5">The sequence shown here is derived from an EMBL/GenBank/DDBJ whole genome shotgun (WGS) entry which is preliminary data.</text>
</comment>
<feature type="compositionally biased region" description="Polar residues" evidence="1">
    <location>
        <begin position="763"/>
        <end position="777"/>
    </location>
</feature>
<evidence type="ECO:0000256" key="2">
    <source>
        <dbReference type="SAM" id="Phobius"/>
    </source>
</evidence>
<evidence type="ECO:0000259" key="4">
    <source>
        <dbReference type="Pfam" id="PF06011"/>
    </source>
</evidence>
<reference evidence="5" key="1">
    <citation type="submission" date="2023-03" db="EMBL/GenBank/DDBJ databases">
        <title>Massive genome expansion in bonnet fungi (Mycena s.s.) driven by repeated elements and novel gene families across ecological guilds.</title>
        <authorList>
            <consortium name="Lawrence Berkeley National Laboratory"/>
            <person name="Harder C.B."/>
            <person name="Miyauchi S."/>
            <person name="Viragh M."/>
            <person name="Kuo A."/>
            <person name="Thoen E."/>
            <person name="Andreopoulos B."/>
            <person name="Lu D."/>
            <person name="Skrede I."/>
            <person name="Drula E."/>
            <person name="Henrissat B."/>
            <person name="Morin E."/>
            <person name="Kohler A."/>
            <person name="Barry K."/>
            <person name="LaButti K."/>
            <person name="Morin E."/>
            <person name="Salamov A."/>
            <person name="Lipzen A."/>
            <person name="Mereny Z."/>
            <person name="Hegedus B."/>
            <person name="Baldrian P."/>
            <person name="Stursova M."/>
            <person name="Weitz H."/>
            <person name="Taylor A."/>
            <person name="Grigoriev I.V."/>
            <person name="Nagy L.G."/>
            <person name="Martin F."/>
            <person name="Kauserud H."/>
        </authorList>
    </citation>
    <scope>NUCLEOTIDE SEQUENCE</scope>
    <source>
        <strain evidence="5">CBHHK002</strain>
    </source>
</reference>
<proteinExistence type="predicted"/>
<feature type="transmembrane region" description="Helical" evidence="2">
    <location>
        <begin position="621"/>
        <end position="642"/>
    </location>
</feature>
<feature type="transmembrane region" description="Helical" evidence="2">
    <location>
        <begin position="484"/>
        <end position="504"/>
    </location>
</feature>
<feature type="transmembrane region" description="Helical" evidence="2">
    <location>
        <begin position="596"/>
        <end position="615"/>
    </location>
</feature>
<feature type="transmembrane region" description="Helical" evidence="2">
    <location>
        <begin position="516"/>
        <end position="539"/>
    </location>
</feature>
<feature type="region of interest" description="Disordered" evidence="1">
    <location>
        <begin position="1001"/>
        <end position="1040"/>
    </location>
</feature>
<feature type="transmembrane region" description="Helical" evidence="2">
    <location>
        <begin position="654"/>
        <end position="677"/>
    </location>
</feature>
<feature type="compositionally biased region" description="Basic and acidic residues" evidence="1">
    <location>
        <begin position="781"/>
        <end position="791"/>
    </location>
</feature>
<dbReference type="Proteomes" id="UP001218218">
    <property type="component" value="Unassembled WGS sequence"/>
</dbReference>
<dbReference type="InterPro" id="IPR010308">
    <property type="entry name" value="TRP_C"/>
</dbReference>
<accession>A0AAD7AW19</accession>
<keyword evidence="6" id="KW-1185">Reference proteome</keyword>
<keyword evidence="2" id="KW-1133">Transmembrane helix</keyword>
<organism evidence="5 6">
    <name type="scientific">Mycena albidolilacea</name>
    <dbReference type="NCBI Taxonomy" id="1033008"/>
    <lineage>
        <taxon>Eukaryota</taxon>
        <taxon>Fungi</taxon>
        <taxon>Dikarya</taxon>
        <taxon>Basidiomycota</taxon>
        <taxon>Agaricomycotina</taxon>
        <taxon>Agaricomycetes</taxon>
        <taxon>Agaricomycetidae</taxon>
        <taxon>Agaricales</taxon>
        <taxon>Marasmiineae</taxon>
        <taxon>Mycenaceae</taxon>
        <taxon>Mycena</taxon>
    </lineage>
</organism>
<feature type="domain" description="TRP C-terminal" evidence="4">
    <location>
        <begin position="231"/>
        <end position="684"/>
    </location>
</feature>
<feature type="compositionally biased region" description="Basic residues" evidence="1">
    <location>
        <begin position="717"/>
        <end position="730"/>
    </location>
</feature>
<feature type="region of interest" description="Disordered" evidence="1">
    <location>
        <begin position="411"/>
        <end position="430"/>
    </location>
</feature>
<gene>
    <name evidence="5" type="ORF">DFH08DRAFT_38509</name>
</gene>
<dbReference type="EMBL" id="JARIHO010000001">
    <property type="protein sequence ID" value="KAJ7369057.1"/>
    <property type="molecule type" value="Genomic_DNA"/>
</dbReference>
<feature type="compositionally biased region" description="Basic residues" evidence="1">
    <location>
        <begin position="951"/>
        <end position="965"/>
    </location>
</feature>
<sequence length="1040" mass="110292">MSSLFGRLPASMSTALLSLLLLRPVLADPASIPFEDCFIGNASVKLTVDQVYGQVLTSPGLGTYLNLTVLGSSPQQIFGFADSSSSLATLFTTTTVLTLNVWTNSTYLCTSLRPPSPLSALNNTDPNSNYCPLPAGPFALSSAIPWGTNRPLTTLNTRLRAVDPFSQELLCINVNTTPLDPGGPDSPYGVASAIFWATVSLAILYWVVIGIARIVSAWGRGITRPGRSLWARAQSAGFIVASAISGERFATSPALMRFSTPCLRDVLFHTQWCAALAMVAVQWPPFAYPLLVQTAWATLSYNITLANHDMHWNPLTTLPFNPPSGFSDQLADKTSPLYIDPTVPNLLFTLPPNSTSGMSMFAYTLGVRPEDLFGLCIIIFLGIVAATIVISSLVWLVDLVGSLITGAVSSSHPARRARSPGPKELETAAADETKSAILRPASRMTLSGAVGAVSGGGNSALRKPWYRMRTEISSFHGSVLHGNLVRILVLFHLPLTIFAAYEMTRPADVASVRARALAALSFAVLSVLVPAALVVRVTLTTTNKLYDETRTLLALGPLYNHYRHGSQLFASLLFATNLVFGLVIGAGQRSGTAQAVVILVVEVAAALVTSIWLPWGSGASMGLISFLFCVARIVVAVLLVILSPAISIGDGSGAWVAYGILVILALVYLALVLMLLIKIVEAAVRIVGRVGFDRSTHTVDSGLLGACGLLGCCGSRKRRTPRHRTGRRSRGGYAQPNPGHLQRASDTSLGYAPPPPLGGGGDSVSSRKGSFHSQQPPSVLRPEHALRPYREDSDDESGYIMGAWQPFPRPGYVPVKDNAPPPAPQPMAASGFSRVGGGRAHIDTPYAAIAAAGGAVGGSTPTLEWPAMPEDDDAPPMSTVVRRQSPEAVSAPGVGGVPRGAMLPHMRTKSQTAIIEDAPMLGSRPPSRAKVFQLQQQEDDDDGDSAEGGPQRRKKPWYHIRRHRHSEGMPPSAYPGQVDAEQAAAATADVPAGRSFVVIRKPQVSPARSQQLSTASTPTPTQGSFRGSGYGDARASSATS</sequence>
<feature type="compositionally biased region" description="Low complexity" evidence="1">
    <location>
        <begin position="975"/>
        <end position="988"/>
    </location>
</feature>
<feature type="region of interest" description="Disordered" evidence="1">
    <location>
        <begin position="717"/>
        <end position="803"/>
    </location>
</feature>
<dbReference type="PANTHER" id="PTHR31145:SF6">
    <property type="entry name" value="INTEGRAL MEMBRANE PROTEIN (AFU_ORTHOLOGUE AFUA_7G01610)"/>
    <property type="match status" value="1"/>
</dbReference>
<feature type="transmembrane region" description="Helical" evidence="2">
    <location>
        <begin position="193"/>
        <end position="215"/>
    </location>
</feature>